<evidence type="ECO:0000259" key="8">
    <source>
        <dbReference type="Pfam" id="PF00884"/>
    </source>
</evidence>
<evidence type="ECO:0000256" key="5">
    <source>
        <dbReference type="ARBA" id="ARBA00022801"/>
    </source>
</evidence>
<feature type="domain" description="Sulfatase N-terminal" evidence="8">
    <location>
        <begin position="38"/>
        <end position="349"/>
    </location>
</feature>
<comment type="similarity">
    <text evidence="2">Belongs to the sulfatase family.</text>
</comment>
<dbReference type="InterPro" id="IPR050738">
    <property type="entry name" value="Sulfatase"/>
</dbReference>
<keyword evidence="4 7" id="KW-0732">Signal</keyword>
<feature type="signal peptide" evidence="7">
    <location>
        <begin position="1"/>
        <end position="20"/>
    </location>
</feature>
<comment type="cofactor">
    <cofactor evidence="1">
        <name>Ca(2+)</name>
        <dbReference type="ChEBI" id="CHEBI:29108"/>
    </cofactor>
</comment>
<evidence type="ECO:0000256" key="6">
    <source>
        <dbReference type="ARBA" id="ARBA00022837"/>
    </source>
</evidence>
<dbReference type="Proteomes" id="UP001172083">
    <property type="component" value="Unassembled WGS sequence"/>
</dbReference>
<evidence type="ECO:0000256" key="7">
    <source>
        <dbReference type="SAM" id="SignalP"/>
    </source>
</evidence>
<sequence>MVTFGWNTLMRSYAALSAIAILCVFSSCEQSSPTDIKPNVIFINVDDLGWMDAVFQGSNYYETPNIDRLAKEGMVFTQGYAGAANCAPSRACLISGQNTPRHGIYTVGSSERGKAGDRKIIPTPNNEVLPDSVLTMAEMFKMAGYTTGTFGKWHLGDDPMTQGFDVNIGGSHRGNPGKNGYFSPYNVDHLEDGPDGEHLTDRLTDEALDFISRNQKNPFFLYLPYYAVHTPILGKQELIDKYKNKKSTEGQSNPVYAAMVETVDDNVGRILTGLETLGLADNTVVIFTSDNGGIRAISSQHPLRAGKGSYYEGGIRVPYIIKWPGTATAGTRSDYPIVNLDFFPTFREMLQIDLQKKLVDGISLMPLLQGQKPSQRPLFWHFPIYLQAYSQEKDDGRDPLFRTRPGSVIRLGDWKLHQYFEDGAVELYNLKDDLGERNNLVKERPQKTKELLNLLEQWREEVNATVPDELNPAYNPIN</sequence>
<keyword evidence="6" id="KW-0106">Calcium</keyword>
<dbReference type="InterPro" id="IPR017850">
    <property type="entry name" value="Alkaline_phosphatase_core_sf"/>
</dbReference>
<name>A0ABT8LI18_9BACT</name>
<protein>
    <submittedName>
        <fullName evidence="9">Sulfatase</fullName>
    </submittedName>
</protein>
<evidence type="ECO:0000313" key="10">
    <source>
        <dbReference type="Proteomes" id="UP001172083"/>
    </source>
</evidence>
<keyword evidence="10" id="KW-1185">Reference proteome</keyword>
<dbReference type="Gene3D" id="3.30.1120.10">
    <property type="match status" value="1"/>
</dbReference>
<dbReference type="EMBL" id="JAUJEB010000016">
    <property type="protein sequence ID" value="MDN5217417.1"/>
    <property type="molecule type" value="Genomic_DNA"/>
</dbReference>
<keyword evidence="3" id="KW-0479">Metal-binding</keyword>
<keyword evidence="5" id="KW-0378">Hydrolase</keyword>
<gene>
    <name evidence="9" type="ORF">QQ020_35410</name>
</gene>
<dbReference type="PANTHER" id="PTHR42693:SF42">
    <property type="entry name" value="ARYLSULFATASE G"/>
    <property type="match status" value="1"/>
</dbReference>
<dbReference type="PANTHER" id="PTHR42693">
    <property type="entry name" value="ARYLSULFATASE FAMILY MEMBER"/>
    <property type="match status" value="1"/>
</dbReference>
<evidence type="ECO:0000256" key="4">
    <source>
        <dbReference type="ARBA" id="ARBA00022729"/>
    </source>
</evidence>
<dbReference type="RefSeq" id="WP_346762754.1">
    <property type="nucleotide sequence ID" value="NZ_JAUJEB010000016.1"/>
</dbReference>
<dbReference type="Gene3D" id="3.40.720.10">
    <property type="entry name" value="Alkaline Phosphatase, subunit A"/>
    <property type="match status" value="1"/>
</dbReference>
<evidence type="ECO:0000313" key="9">
    <source>
        <dbReference type="EMBL" id="MDN5217417.1"/>
    </source>
</evidence>
<comment type="caution">
    <text evidence="9">The sequence shown here is derived from an EMBL/GenBank/DDBJ whole genome shotgun (WGS) entry which is preliminary data.</text>
</comment>
<evidence type="ECO:0000256" key="2">
    <source>
        <dbReference type="ARBA" id="ARBA00008779"/>
    </source>
</evidence>
<proteinExistence type="inferred from homology"/>
<feature type="chain" id="PRO_5045998555" evidence="7">
    <location>
        <begin position="21"/>
        <end position="478"/>
    </location>
</feature>
<dbReference type="SUPFAM" id="SSF53649">
    <property type="entry name" value="Alkaline phosphatase-like"/>
    <property type="match status" value="1"/>
</dbReference>
<dbReference type="CDD" id="cd16144">
    <property type="entry name" value="ARS_like"/>
    <property type="match status" value="1"/>
</dbReference>
<dbReference type="Pfam" id="PF00884">
    <property type="entry name" value="Sulfatase"/>
    <property type="match status" value="1"/>
</dbReference>
<evidence type="ECO:0000256" key="1">
    <source>
        <dbReference type="ARBA" id="ARBA00001913"/>
    </source>
</evidence>
<organism evidence="9 10">
    <name type="scientific">Agaribacillus aureus</name>
    <dbReference type="NCBI Taxonomy" id="3051825"/>
    <lineage>
        <taxon>Bacteria</taxon>
        <taxon>Pseudomonadati</taxon>
        <taxon>Bacteroidota</taxon>
        <taxon>Cytophagia</taxon>
        <taxon>Cytophagales</taxon>
        <taxon>Splendidivirgaceae</taxon>
        <taxon>Agaribacillus</taxon>
    </lineage>
</organism>
<accession>A0ABT8LI18</accession>
<reference evidence="9" key="1">
    <citation type="submission" date="2023-06" db="EMBL/GenBank/DDBJ databases">
        <title>Genomic of Agaribacillus aureum.</title>
        <authorList>
            <person name="Wang G."/>
        </authorList>
    </citation>
    <scope>NUCLEOTIDE SEQUENCE</scope>
    <source>
        <strain evidence="9">BMA12</strain>
    </source>
</reference>
<evidence type="ECO:0000256" key="3">
    <source>
        <dbReference type="ARBA" id="ARBA00022723"/>
    </source>
</evidence>
<dbReference type="InterPro" id="IPR000917">
    <property type="entry name" value="Sulfatase_N"/>
</dbReference>